<keyword evidence="3" id="KW-1185">Reference proteome</keyword>
<organism evidence="2 3">
    <name type="scientific">Sphingomonas prati</name>
    <dbReference type="NCBI Taxonomy" id="1843237"/>
    <lineage>
        <taxon>Bacteria</taxon>
        <taxon>Pseudomonadati</taxon>
        <taxon>Pseudomonadota</taxon>
        <taxon>Alphaproteobacteria</taxon>
        <taxon>Sphingomonadales</taxon>
        <taxon>Sphingomonadaceae</taxon>
        <taxon>Sphingomonas</taxon>
    </lineage>
</organism>
<evidence type="ECO:0000313" key="3">
    <source>
        <dbReference type="Proteomes" id="UP000546701"/>
    </source>
</evidence>
<evidence type="ECO:0000313" key="2">
    <source>
        <dbReference type="EMBL" id="MBB5730414.1"/>
    </source>
</evidence>
<comment type="caution">
    <text evidence="2">The sequence shown here is derived from an EMBL/GenBank/DDBJ whole genome shotgun (WGS) entry which is preliminary data.</text>
</comment>
<gene>
    <name evidence="2" type="ORF">FHS99_002917</name>
</gene>
<dbReference type="RefSeq" id="WP_157177061.1">
    <property type="nucleotide sequence ID" value="NZ_BMJP01000005.1"/>
</dbReference>
<accession>A0A7W9F416</accession>
<sequence>MTADYIRESFSRMFLSVLFLLAQAATSSPASPEDVVVVGRRAEQDLTACLARDCPPAEDVEASLNASVEQFGDGRYVDAQRTLQSAIRRNKDHAAELPGPVSSLYATLATVAEHEGLSKLWRHSARNNVLVLRRHLGRSNLATLGQELSFADNMVGLGLPVAADKAYLDIQRRAVESSYADVAAGAAFRRAWLALLQGRSGNAVRFADEAVRLAGADNQMISELRDILKARIAIRDGDADAVDILAARLRRSPTKSPQLLFAPKFEDIVLASYGMLTRFQPDGSVRFIDVGYWIRPDGRPGDVEILRNEGIGRLGSEFVEQVGKRRYAPLAVKPGNPGIYRIDRFTVRAAYGIATGSRIPQRTGKPTVHVVDLTETDAMSAKARQQLQESAAEEGS</sequence>
<dbReference type="EMBL" id="JACIJR010000007">
    <property type="protein sequence ID" value="MBB5730414.1"/>
    <property type="molecule type" value="Genomic_DNA"/>
</dbReference>
<dbReference type="AlphaFoldDB" id="A0A7W9F416"/>
<reference evidence="2 3" key="1">
    <citation type="submission" date="2020-08" db="EMBL/GenBank/DDBJ databases">
        <title>Genomic Encyclopedia of Type Strains, Phase IV (KMG-IV): sequencing the most valuable type-strain genomes for metagenomic binning, comparative biology and taxonomic classification.</title>
        <authorList>
            <person name="Goeker M."/>
        </authorList>
    </citation>
    <scope>NUCLEOTIDE SEQUENCE [LARGE SCALE GENOMIC DNA]</scope>
    <source>
        <strain evidence="2 3">DSM 103336</strain>
    </source>
</reference>
<keyword evidence="1" id="KW-0732">Signal</keyword>
<dbReference type="OrthoDB" id="7405733at2"/>
<evidence type="ECO:0008006" key="4">
    <source>
        <dbReference type="Google" id="ProtNLM"/>
    </source>
</evidence>
<feature type="signal peptide" evidence="1">
    <location>
        <begin position="1"/>
        <end position="24"/>
    </location>
</feature>
<feature type="chain" id="PRO_5030535151" description="Tetratricopeptide repeat protein" evidence="1">
    <location>
        <begin position="25"/>
        <end position="396"/>
    </location>
</feature>
<dbReference type="Proteomes" id="UP000546701">
    <property type="component" value="Unassembled WGS sequence"/>
</dbReference>
<protein>
    <recommendedName>
        <fullName evidence="4">Tetratricopeptide repeat protein</fullName>
    </recommendedName>
</protein>
<name>A0A7W9F416_9SPHN</name>
<evidence type="ECO:0000256" key="1">
    <source>
        <dbReference type="SAM" id="SignalP"/>
    </source>
</evidence>
<proteinExistence type="predicted"/>